<sequence length="386" mass="44068">MAVLCFILSLTILPLGHGMPTLLHTKEARFPLQGSTQRLESSSVLQGIIRPHDMKYPVYMMQMYQNLISGKFKGPSIREEPVLQESDTVLNLIAKGCTQVDSRWILSFDMSSVSISSELRLAELRIHLPSLERFQNVTLDIYHTKGNLEKFFLGSLTIDFPGTSGSSWKVFNVTQMLQRYLYQKESFSSDKYTQPKATSQAEQKIDCNGLLSERIMLMVFSTDKPSSKLTGSTSLIETAESSKYVITEADTRETGKRRHRRNRYALNSIIRSSFHSQPVGDGKTLCRRVDMIVDFEKIGWSDRIIYPKRFNAYRCEGSCPIPLNENFKPTNHAYITSLVNHFSPERVECPSCVPVKMRPLSMLMYEGDEIVLKHHEDMIVEECGCY</sequence>
<reference evidence="18" key="1">
    <citation type="journal article" date="2010" name="Science">
        <title>The genome of the Western clawed frog Xenopus tropicalis.</title>
        <authorList>
            <person name="Hellsten U."/>
            <person name="Harland R.M."/>
            <person name="Gilchrist M.J."/>
            <person name="Hendrix D."/>
            <person name="Jurka J."/>
            <person name="Kapitonov V."/>
            <person name="Ovcharenko I."/>
            <person name="Putnam N.H."/>
            <person name="Shu S."/>
            <person name="Taher L."/>
            <person name="Blitz I.L."/>
            <person name="Blumberg B."/>
            <person name="Dichmann D.S."/>
            <person name="Dubchak I."/>
            <person name="Amaya E."/>
            <person name="Detter J.C."/>
            <person name="Fletcher R."/>
            <person name="Gerhard D.S."/>
            <person name="Goodstein D."/>
            <person name="Graves T."/>
            <person name="Grigoriev I.V."/>
            <person name="Grimwood J."/>
            <person name="Kawashima T."/>
            <person name="Lindquist E."/>
            <person name="Lucas S.M."/>
            <person name="Mead P.E."/>
            <person name="Mitros T."/>
            <person name="Ogino H."/>
            <person name="Ohta Y."/>
            <person name="Poliakov A.V."/>
            <person name="Pollet N."/>
            <person name="Robert J."/>
            <person name="Salamov A."/>
            <person name="Sater A.K."/>
            <person name="Schmutz J."/>
            <person name="Terry A."/>
            <person name="Vize P.D."/>
            <person name="Warren W.C."/>
            <person name="Wells D."/>
            <person name="Wills A."/>
            <person name="Wilson R.K."/>
            <person name="Zimmerman L.B."/>
            <person name="Zorn A.M."/>
            <person name="Grainger R."/>
            <person name="Grammer T."/>
            <person name="Khokha M.K."/>
            <person name="Richardson P.M."/>
            <person name="Rokhsar D.S."/>
        </authorList>
    </citation>
    <scope>NUCLEOTIDE SEQUENCE [LARGE SCALE GENOMIC DNA]</scope>
    <source>
        <strain evidence="18">Nigerian</strain>
    </source>
</reference>
<dbReference type="AGR" id="Xenbase:XB-GENE-29087623"/>
<evidence type="ECO:0000256" key="6">
    <source>
        <dbReference type="ARBA" id="ARBA00022685"/>
    </source>
</evidence>
<evidence type="ECO:0000256" key="5">
    <source>
        <dbReference type="ARBA" id="ARBA00022525"/>
    </source>
</evidence>
<dbReference type="Ensembl" id="ENSXETT00000076420">
    <property type="protein sequence ID" value="ENSXETP00000071033"/>
    <property type="gene ID" value="ENSXETG00000017442"/>
</dbReference>
<evidence type="ECO:0000256" key="8">
    <source>
        <dbReference type="ARBA" id="ARBA00023030"/>
    </source>
</evidence>
<dbReference type="GO" id="GO:0005615">
    <property type="term" value="C:extracellular space"/>
    <property type="evidence" value="ECO:0000318"/>
    <property type="project" value="GO_Central"/>
</dbReference>
<evidence type="ECO:0000256" key="7">
    <source>
        <dbReference type="ARBA" id="ARBA00022729"/>
    </source>
</evidence>
<keyword evidence="4" id="KW-0202">Cytokine</keyword>
<keyword evidence="19" id="KW-1185">Reference proteome</keyword>
<dbReference type="PANTHER" id="PTHR11848:SF297">
    <property type="entry name" value="NODAL HOMOLOG 2-A"/>
    <property type="match status" value="1"/>
</dbReference>
<feature type="chain" id="PRO_5044633941" description="Nodal homolog" evidence="16">
    <location>
        <begin position="19"/>
        <end position="386"/>
    </location>
</feature>
<dbReference type="SMART" id="SM00204">
    <property type="entry name" value="TGFB"/>
    <property type="match status" value="1"/>
</dbReference>
<comment type="similarity">
    <text evidence="2 15">Belongs to the TGF-beta family.</text>
</comment>
<keyword evidence="6" id="KW-0165">Cleavage on pair of basic residues</keyword>
<evidence type="ECO:0000256" key="11">
    <source>
        <dbReference type="ARBA" id="ARBA00053842"/>
    </source>
</evidence>
<dbReference type="GO" id="GO:0048729">
    <property type="term" value="P:tissue morphogenesis"/>
    <property type="evidence" value="ECO:0007669"/>
    <property type="project" value="UniProtKB-ARBA"/>
</dbReference>
<evidence type="ECO:0000256" key="10">
    <source>
        <dbReference type="ARBA" id="ARBA00023180"/>
    </source>
</evidence>
<gene>
    <name evidence="20 21" type="primary">LOC101734231</name>
    <name evidence="18" type="synonym">nodal5.2</name>
</gene>
<dbReference type="OrthoDB" id="5949851at2759"/>
<keyword evidence="7 16" id="KW-0732">Signal</keyword>
<dbReference type="Gene3D" id="2.60.120.970">
    <property type="match status" value="1"/>
</dbReference>
<dbReference type="Pfam" id="PF00019">
    <property type="entry name" value="TGF_beta"/>
    <property type="match status" value="1"/>
</dbReference>
<dbReference type="Bgee" id="ENSXETG00000017442">
    <property type="expression patterns" value="Expressed in blastula"/>
</dbReference>
<dbReference type="GO" id="GO:0008083">
    <property type="term" value="F:growth factor activity"/>
    <property type="evidence" value="ECO:0007669"/>
    <property type="project" value="UniProtKB-KW"/>
</dbReference>
<dbReference type="Gene3D" id="2.10.90.10">
    <property type="entry name" value="Cystine-knot cytokines"/>
    <property type="match status" value="1"/>
</dbReference>
<evidence type="ECO:0000256" key="15">
    <source>
        <dbReference type="RuleBase" id="RU000354"/>
    </source>
</evidence>
<dbReference type="GeneID" id="101734231"/>
<evidence type="ECO:0000256" key="13">
    <source>
        <dbReference type="ARBA" id="ARBA00070418"/>
    </source>
</evidence>
<dbReference type="OMA" id="FGEHWDF"/>
<keyword evidence="10" id="KW-0325">Glycoprotein</keyword>
<dbReference type="Xenbase" id="XB-GENE-920382">
    <property type="gene designation" value="nodal5.2"/>
</dbReference>
<dbReference type="FunFam" id="2.10.90.10:FF:000026">
    <property type="entry name" value="Nodal homolog 3-A"/>
    <property type="match status" value="1"/>
</dbReference>
<evidence type="ECO:0000256" key="2">
    <source>
        <dbReference type="ARBA" id="ARBA00006656"/>
    </source>
</evidence>
<evidence type="ECO:0000313" key="18">
    <source>
        <dbReference type="Ensembl" id="ENSXETP00000071033"/>
    </source>
</evidence>
<dbReference type="PANTHER" id="PTHR11848">
    <property type="entry name" value="TGF-BETA FAMILY"/>
    <property type="match status" value="1"/>
</dbReference>
<dbReference type="FunFam" id="2.60.120.970:FF:000040">
    <property type="entry name" value="Nodal homolog 5"/>
    <property type="match status" value="1"/>
</dbReference>
<dbReference type="Xenbase" id="XB-GENE-29087623">
    <property type="gene designation" value="LOC101734231"/>
</dbReference>
<feature type="domain" description="TGF-beta family profile" evidence="17">
    <location>
        <begin position="258"/>
        <end position="386"/>
    </location>
</feature>
<evidence type="ECO:0000256" key="3">
    <source>
        <dbReference type="ARBA" id="ARBA00022473"/>
    </source>
</evidence>
<dbReference type="InterPro" id="IPR001839">
    <property type="entry name" value="TGF-b_C"/>
</dbReference>
<keyword evidence="9" id="KW-1015">Disulfide bond</keyword>
<proteinExistence type="inferred from homology"/>
<evidence type="ECO:0000313" key="21">
    <source>
        <dbReference type="Xenbase" id="XB-GENE-29087623"/>
    </source>
</evidence>
<dbReference type="GO" id="GO:0007178">
    <property type="term" value="P:cell surface receptor protein serine/threonine kinase signaling pathway"/>
    <property type="evidence" value="ECO:0000318"/>
    <property type="project" value="GO_Central"/>
</dbReference>
<dbReference type="InterPro" id="IPR029034">
    <property type="entry name" value="Cystine-knot_cytokine"/>
</dbReference>
<comment type="subunit">
    <text evidence="12">Homodimer; disulfide-linked. Interacts with, and is inhibited by cer1 and gdf10/bmp3b.</text>
</comment>
<evidence type="ECO:0000256" key="1">
    <source>
        <dbReference type="ARBA" id="ARBA00004613"/>
    </source>
</evidence>
<keyword evidence="8 15" id="KW-0339">Growth factor</keyword>
<comment type="subcellular location">
    <subcellularLocation>
        <location evidence="1">Secreted</location>
    </subcellularLocation>
</comment>
<feature type="signal peptide" evidence="16">
    <location>
        <begin position="1"/>
        <end position="18"/>
    </location>
</feature>
<evidence type="ECO:0000256" key="9">
    <source>
        <dbReference type="ARBA" id="ARBA00023157"/>
    </source>
</evidence>
<evidence type="ECO:0000259" key="17">
    <source>
        <dbReference type="PROSITE" id="PS51362"/>
    </source>
</evidence>
<comment type="function">
    <text evidence="11">Cooperation and regulatory loops of multiple nodals are essential for mesendoderm patterning in early embryos. Essential for mesoderm formation and axial patterning during embryonic development. Activates the activin-like signaling pathway to induce dorsal and ventral mesoderm in animal cap ectoderm. In addition, also dorsalizes ventral marginal zone (VMZ) tissues during gastrulation. Acts in a downstream signaling cascade via cripto and cer1 to mediate cardiogenesis in embryonic mesoderm. Directs the orientation of the left-right axis by driving the left-specific gene cascade in the left lateral plate mesoderm.</text>
</comment>
<evidence type="ECO:0000313" key="20">
    <source>
        <dbReference type="RefSeq" id="XP_004912576.1"/>
    </source>
</evidence>
<dbReference type="AlphaFoldDB" id="A0A6I8QN31"/>
<evidence type="ECO:0000256" key="16">
    <source>
        <dbReference type="SAM" id="SignalP"/>
    </source>
</evidence>
<evidence type="ECO:0000313" key="19">
    <source>
        <dbReference type="Proteomes" id="UP000008143"/>
    </source>
</evidence>
<dbReference type="GeneTree" id="ENSGT00940000160223"/>
<accession>A0A6I8QN31</accession>
<dbReference type="PROSITE" id="PS00250">
    <property type="entry name" value="TGF_BETA_1"/>
    <property type="match status" value="1"/>
</dbReference>
<keyword evidence="3" id="KW-0217">Developmental protein</keyword>
<dbReference type="InterPro" id="IPR001111">
    <property type="entry name" value="TGF-b_propeptide"/>
</dbReference>
<keyword evidence="5" id="KW-0964">Secreted</keyword>
<evidence type="ECO:0000256" key="4">
    <source>
        <dbReference type="ARBA" id="ARBA00022514"/>
    </source>
</evidence>
<organism evidence="18">
    <name type="scientific">Xenopus tropicalis</name>
    <name type="common">Western clawed frog</name>
    <name type="synonym">Silurana tropicalis</name>
    <dbReference type="NCBI Taxonomy" id="8364"/>
    <lineage>
        <taxon>Eukaryota</taxon>
        <taxon>Metazoa</taxon>
        <taxon>Chordata</taxon>
        <taxon>Craniata</taxon>
        <taxon>Vertebrata</taxon>
        <taxon>Euteleostomi</taxon>
        <taxon>Amphibia</taxon>
        <taxon>Batrachia</taxon>
        <taxon>Anura</taxon>
        <taxon>Pipoidea</taxon>
        <taxon>Pipidae</taxon>
        <taxon>Xenopodinae</taxon>
        <taxon>Xenopus</taxon>
        <taxon>Silurana</taxon>
    </lineage>
</organism>
<dbReference type="GO" id="GO:0005125">
    <property type="term" value="F:cytokine activity"/>
    <property type="evidence" value="ECO:0000318"/>
    <property type="project" value="GO_Central"/>
</dbReference>
<protein>
    <recommendedName>
        <fullName evidence="13">Nodal homolog</fullName>
    </recommendedName>
    <alternativeName>
        <fullName evidence="14">Nodal-related protein 1</fullName>
    </alternativeName>
</protein>
<reference evidence="20" key="3">
    <citation type="submission" date="2025-04" db="UniProtKB">
        <authorList>
            <consortium name="RefSeq"/>
        </authorList>
    </citation>
    <scope>IDENTIFICATION</scope>
    <source>
        <strain evidence="20">Nigerian</strain>
        <tissue evidence="20">Liver and blood</tissue>
    </source>
</reference>
<dbReference type="InterPro" id="IPR017948">
    <property type="entry name" value="TGFb_CS"/>
</dbReference>
<dbReference type="InterPro" id="IPR015615">
    <property type="entry name" value="TGF-beta-rel"/>
</dbReference>
<evidence type="ECO:0000256" key="12">
    <source>
        <dbReference type="ARBA" id="ARBA00062069"/>
    </source>
</evidence>
<evidence type="ECO:0000256" key="14">
    <source>
        <dbReference type="ARBA" id="ARBA00077126"/>
    </source>
</evidence>
<dbReference type="CDD" id="cd13759">
    <property type="entry name" value="TGF_beta_NODAL"/>
    <property type="match status" value="1"/>
</dbReference>
<dbReference type="PROSITE" id="PS51362">
    <property type="entry name" value="TGF_BETA_2"/>
    <property type="match status" value="1"/>
</dbReference>
<dbReference type="RefSeq" id="XP_004912576.1">
    <property type="nucleotide sequence ID" value="XM_004912519.4"/>
</dbReference>
<dbReference type="SUPFAM" id="SSF57501">
    <property type="entry name" value="Cystine-knot cytokines"/>
    <property type="match status" value="1"/>
</dbReference>
<dbReference type="KEGG" id="xtr:101734231"/>
<name>A0A6I8QN31_XENTR</name>
<dbReference type="Pfam" id="PF00688">
    <property type="entry name" value="TGFb_propeptide"/>
    <property type="match status" value="1"/>
</dbReference>
<dbReference type="GO" id="GO:0007369">
    <property type="term" value="P:gastrulation"/>
    <property type="evidence" value="ECO:0007669"/>
    <property type="project" value="UniProtKB-ARBA"/>
</dbReference>
<reference evidence="18" key="2">
    <citation type="submission" date="2020-05" db="UniProtKB">
        <authorList>
            <consortium name="Ensembl"/>
        </authorList>
    </citation>
    <scope>IDENTIFICATION</scope>
</reference>
<dbReference type="Proteomes" id="UP000008143">
    <property type="component" value="Chromosome 3"/>
</dbReference>